<protein>
    <recommendedName>
        <fullName evidence="3">Pectate lyase superfamily protein domain-containing protein</fullName>
    </recommendedName>
</protein>
<dbReference type="RefSeq" id="WP_138193748.1">
    <property type="nucleotide sequence ID" value="NZ_VCIW01000004.1"/>
</dbReference>
<dbReference type="Gene3D" id="2.160.20.10">
    <property type="entry name" value="Single-stranded right-handed beta-helix, Pectin lyase-like"/>
    <property type="match status" value="2"/>
</dbReference>
<proteinExistence type="predicted"/>
<dbReference type="Proteomes" id="UP000309676">
    <property type="component" value="Unassembled WGS sequence"/>
</dbReference>
<gene>
    <name evidence="1" type="ORF">FE782_09025</name>
</gene>
<dbReference type="EMBL" id="VCIW01000004">
    <property type="protein sequence ID" value="TLS52757.1"/>
    <property type="molecule type" value="Genomic_DNA"/>
</dbReference>
<sequence>MKSYVQYEDFGAVGDGVTDDMAAIREAHQYANARRLPVRSRPNAEYYIGAKAITAIIETDTDWSTSRFVVDDRTVENCKTPCFEVRSALQPFSLPIQQLNRDQKKLDFYPERECYVKVTDANRKKFIRFGLNQNKGTDQTDCFILGKDGRIASPIDWNYEQITEAVAWPIDETLLTVQGGIFTTIANQAQFGIEYYGRGILISRSNTIIDGMTHYVVGEGKLGSPYRGFLNALNCANVTFQNCFLTGHKIYWKIGNANLPVAMGSYDMHANSVVNLALRNCRMNHITDKTRWGVIATNFCKNISVEHCKLSRLDAHMGVSGSFQVRNSELGWQGINAIGRGTLTLRQVTFYGGRILALREDYGSTWEGNVTVADCKWVISDDGQEASYLIRMQNNGMHEYGYPCTMPETIEITNVSIDDSALPDRHEIFIFEDPSANDDSMLLPEYHERPYPYIICKKVTCSHLTISSRKGVRISKNDTLFRHAHIEFSDC</sequence>
<reference evidence="1 2" key="1">
    <citation type="submission" date="2019-05" db="EMBL/GenBank/DDBJ databases">
        <authorList>
            <person name="Narsing Rao M.P."/>
            <person name="Li W.J."/>
        </authorList>
    </citation>
    <scope>NUCLEOTIDE SEQUENCE [LARGE SCALE GENOMIC DNA]</scope>
    <source>
        <strain evidence="1 2">SYSU_K30003</strain>
    </source>
</reference>
<dbReference type="InterPro" id="IPR012334">
    <property type="entry name" value="Pectin_lyas_fold"/>
</dbReference>
<dbReference type="InterPro" id="IPR011050">
    <property type="entry name" value="Pectin_lyase_fold/virulence"/>
</dbReference>
<keyword evidence="2" id="KW-1185">Reference proteome</keyword>
<dbReference type="OrthoDB" id="2482361at2"/>
<organism evidence="1 2">
    <name type="scientific">Paenibacillus antri</name>
    <dbReference type="NCBI Taxonomy" id="2582848"/>
    <lineage>
        <taxon>Bacteria</taxon>
        <taxon>Bacillati</taxon>
        <taxon>Bacillota</taxon>
        <taxon>Bacilli</taxon>
        <taxon>Bacillales</taxon>
        <taxon>Paenibacillaceae</taxon>
        <taxon>Paenibacillus</taxon>
    </lineage>
</organism>
<dbReference type="AlphaFoldDB" id="A0A5R9G8M1"/>
<comment type="caution">
    <text evidence="1">The sequence shown here is derived from an EMBL/GenBank/DDBJ whole genome shotgun (WGS) entry which is preliminary data.</text>
</comment>
<evidence type="ECO:0000313" key="1">
    <source>
        <dbReference type="EMBL" id="TLS52757.1"/>
    </source>
</evidence>
<accession>A0A5R9G8M1</accession>
<evidence type="ECO:0000313" key="2">
    <source>
        <dbReference type="Proteomes" id="UP000309676"/>
    </source>
</evidence>
<name>A0A5R9G8M1_9BACL</name>
<dbReference type="SUPFAM" id="SSF51126">
    <property type="entry name" value="Pectin lyase-like"/>
    <property type="match status" value="2"/>
</dbReference>
<evidence type="ECO:0008006" key="3">
    <source>
        <dbReference type="Google" id="ProtNLM"/>
    </source>
</evidence>